<evidence type="ECO:0000259" key="2">
    <source>
        <dbReference type="Pfam" id="PF03795"/>
    </source>
</evidence>
<feature type="domain" description="YCII-related" evidence="2">
    <location>
        <begin position="1"/>
        <end position="102"/>
    </location>
</feature>
<dbReference type="AlphaFoldDB" id="W9GE63"/>
<name>W9GE63_9MICO</name>
<proteinExistence type="inferred from homology"/>
<protein>
    <submittedName>
        <fullName evidence="3">Dehydrogenase</fullName>
    </submittedName>
</protein>
<accession>W9GE63</accession>
<dbReference type="eggNOG" id="COG3795">
    <property type="taxonomic scope" value="Bacteria"/>
</dbReference>
<comment type="similarity">
    <text evidence="1">Belongs to the YciI family.</text>
</comment>
<dbReference type="STRING" id="1386089.N865_00255"/>
<evidence type="ECO:0000256" key="1">
    <source>
        <dbReference type="ARBA" id="ARBA00007689"/>
    </source>
</evidence>
<dbReference type="SUPFAM" id="SSF54909">
    <property type="entry name" value="Dimeric alpha+beta barrel"/>
    <property type="match status" value="1"/>
</dbReference>
<dbReference type="PANTHER" id="PTHR35174:SF4">
    <property type="entry name" value="BLL7163 PROTEIN"/>
    <property type="match status" value="1"/>
</dbReference>
<dbReference type="PATRIC" id="fig|1386089.3.peg.1558"/>
<dbReference type="InterPro" id="IPR011008">
    <property type="entry name" value="Dimeric_a/b-barrel"/>
</dbReference>
<dbReference type="Gene3D" id="3.30.70.1060">
    <property type="entry name" value="Dimeric alpha+beta barrel"/>
    <property type="match status" value="1"/>
</dbReference>
<comment type="caution">
    <text evidence="3">The sequence shown here is derived from an EMBL/GenBank/DDBJ whole genome shotgun (WGS) entry which is preliminary data.</text>
</comment>
<gene>
    <name evidence="3" type="ORF">N865_00255</name>
</gene>
<evidence type="ECO:0000313" key="3">
    <source>
        <dbReference type="EMBL" id="EWT02159.1"/>
    </source>
</evidence>
<dbReference type="RefSeq" id="WP_034803699.1">
    <property type="nucleotide sequence ID" value="NZ_AWSA01000013.1"/>
</dbReference>
<organism evidence="3 4">
    <name type="scientific">Intrasporangium oryzae NRRL B-24470</name>
    <dbReference type="NCBI Taxonomy" id="1386089"/>
    <lineage>
        <taxon>Bacteria</taxon>
        <taxon>Bacillati</taxon>
        <taxon>Actinomycetota</taxon>
        <taxon>Actinomycetes</taxon>
        <taxon>Micrococcales</taxon>
        <taxon>Intrasporangiaceae</taxon>
        <taxon>Intrasporangium</taxon>
    </lineage>
</organism>
<dbReference type="InterPro" id="IPR005545">
    <property type="entry name" value="YCII"/>
</dbReference>
<dbReference type="Pfam" id="PF03795">
    <property type="entry name" value="YCII"/>
    <property type="match status" value="1"/>
</dbReference>
<dbReference type="Proteomes" id="UP000019489">
    <property type="component" value="Unassembled WGS sequence"/>
</dbReference>
<keyword evidence="4" id="KW-1185">Reference proteome</keyword>
<sequence>MRFMIIVPATPESEAGVLPTEQQLLDMTAYNEELLKAGVLVDGEGLRESSKGARLTYSTDGEVTVTDGPFAEAKELIAGFTMIEVSSKEEAIEWLKNWPRSCAEGEFTLELRQVFAPEDFGDAFTPELQEREARMREEAARAAAQG</sequence>
<evidence type="ECO:0000313" key="4">
    <source>
        <dbReference type="Proteomes" id="UP000019489"/>
    </source>
</evidence>
<dbReference type="PANTHER" id="PTHR35174">
    <property type="entry name" value="BLL7171 PROTEIN-RELATED"/>
    <property type="match status" value="1"/>
</dbReference>
<dbReference type="EMBL" id="AWSA01000013">
    <property type="protein sequence ID" value="EWT02159.1"/>
    <property type="molecule type" value="Genomic_DNA"/>
</dbReference>
<reference evidence="3 4" key="1">
    <citation type="submission" date="2013-08" db="EMBL/GenBank/DDBJ databases">
        <title>Intrasporangium oryzae NRRL B-24470.</title>
        <authorList>
            <person name="Liu H."/>
            <person name="Wang G."/>
        </authorList>
    </citation>
    <scope>NUCLEOTIDE SEQUENCE [LARGE SCALE GENOMIC DNA]</scope>
    <source>
        <strain evidence="3 4">NRRL B-24470</strain>
    </source>
</reference>
<dbReference type="OrthoDB" id="668782at2"/>